<dbReference type="GO" id="GO:0005783">
    <property type="term" value="C:endoplasmic reticulum"/>
    <property type="evidence" value="ECO:0007669"/>
    <property type="project" value="TreeGrafter"/>
</dbReference>
<keyword evidence="4" id="KW-0436">Ligase</keyword>
<evidence type="ECO:0000256" key="1">
    <source>
        <dbReference type="ARBA" id="ARBA00022741"/>
    </source>
</evidence>
<dbReference type="AlphaFoldDB" id="A0A9W7YCI1"/>
<dbReference type="InterPro" id="IPR000873">
    <property type="entry name" value="AMP-dep_synth/lig_dom"/>
</dbReference>
<dbReference type="GO" id="GO:0004467">
    <property type="term" value="F:long-chain fatty acid-CoA ligase activity"/>
    <property type="evidence" value="ECO:0007669"/>
    <property type="project" value="UniProtKB-EC"/>
</dbReference>
<keyword evidence="1" id="KW-0547">Nucleotide-binding</keyword>
<dbReference type="SUPFAM" id="SSF56801">
    <property type="entry name" value="Acetyl-CoA synthetase-like"/>
    <property type="match status" value="1"/>
</dbReference>
<evidence type="ECO:0000256" key="2">
    <source>
        <dbReference type="ARBA" id="ARBA00022840"/>
    </source>
</evidence>
<dbReference type="InterPro" id="IPR042099">
    <property type="entry name" value="ANL_N_sf"/>
</dbReference>
<reference evidence="4" key="1">
    <citation type="submission" date="2022-07" db="EMBL/GenBank/DDBJ databases">
        <title>Phylogenomic reconstructions and comparative analyses of Kickxellomycotina fungi.</title>
        <authorList>
            <person name="Reynolds N.K."/>
            <person name="Stajich J.E."/>
            <person name="Barry K."/>
            <person name="Grigoriev I.V."/>
            <person name="Crous P."/>
            <person name="Smith M.E."/>
        </authorList>
    </citation>
    <scope>NUCLEOTIDE SEQUENCE</scope>
    <source>
        <strain evidence="4">BCRC 34381</strain>
    </source>
</reference>
<keyword evidence="5" id="KW-1185">Reference proteome</keyword>
<dbReference type="InterPro" id="IPR020845">
    <property type="entry name" value="AMP-binding_CS"/>
</dbReference>
<protein>
    <submittedName>
        <fullName evidence="4">Medium-chain fatty acid-CoA ligase faa2</fullName>
        <ecNumber evidence="4">6.2.1.3</ecNumber>
    </submittedName>
</protein>
<dbReference type="GO" id="GO:0005524">
    <property type="term" value="F:ATP binding"/>
    <property type="evidence" value="ECO:0007669"/>
    <property type="project" value="UniProtKB-KW"/>
</dbReference>
<dbReference type="PANTHER" id="PTHR43272">
    <property type="entry name" value="LONG-CHAIN-FATTY-ACID--COA LIGASE"/>
    <property type="match status" value="1"/>
</dbReference>
<feature type="domain" description="AMP-dependent synthetase/ligase" evidence="3">
    <location>
        <begin position="71"/>
        <end position="503"/>
    </location>
</feature>
<dbReference type="EC" id="6.2.1.3" evidence="4"/>
<dbReference type="Gene3D" id="3.40.50.12780">
    <property type="entry name" value="N-terminal domain of ligase-like"/>
    <property type="match status" value="1"/>
</dbReference>
<dbReference type="GO" id="GO:0016020">
    <property type="term" value="C:membrane"/>
    <property type="evidence" value="ECO:0007669"/>
    <property type="project" value="TreeGrafter"/>
</dbReference>
<sequence>MAPPAPLKSYRVPGSEEPGCSYTIRHPDCKDSLLVPARPGSCQDTVLEMLQHTVARLGDADFLGRRTYNRDTNKFGDYQWMTYAEVYGRALKIGSGLVRLMQRHVRPGADVSTLTRLPLGMYSVNRVEWILADYAGVSQNMYAVALYDTLGADSIEYIMNHADIEVLVCSLDKIPKILGLREKLPLLKVIVCMDSFGADAPDTTLPSPFNTDSVTVLKQWADAVGVALYDLAAVEDIGAAEPVPVRAPKPADIFCLCYTSGTTGTPKAAAILHSNMAYVQRAVPLFLPQGIRPVALAYLPLAHIYERTIEVYVMGVGGQIGLYSGNILNVVDDLQTLRPTIFCSVPRLLNRIYDRLVAGTIHAPGLTGVIARRAVADKMANLKAGGGNTHALWDRVLFRKIRALLGGNLEFVLTGSAPIAPEVLQFLRICFCCQVTEGWGATETCALGVGTSKNENLAGRIGVPMHGLEVRLADVPDMNYLATDKPCPRGEMQIRGACVFGGYAKDEAKTAETILEGGWLATGDIARINEDGSLSIIDRKKNIFKLSQGEYVAPETLENTYGKDSNILQIFVHGDSLQSSLIGVAVPDPETFVPWARGIAQDSKAPIESLCRNDKVNAALLARLAEHGRKAKKQGYEILRAIKIDPRPFDIETNGILTPTMKLRRNIAANYYRADIDAMYAAINAAAAQ</sequence>
<evidence type="ECO:0000313" key="5">
    <source>
        <dbReference type="Proteomes" id="UP001143981"/>
    </source>
</evidence>
<gene>
    <name evidence="4" type="primary">FAA2_3</name>
    <name evidence="4" type="ORF">LPJ61_002748</name>
</gene>
<dbReference type="Proteomes" id="UP001143981">
    <property type="component" value="Unassembled WGS sequence"/>
</dbReference>
<dbReference type="PROSITE" id="PS00455">
    <property type="entry name" value="AMP_BINDING"/>
    <property type="match status" value="1"/>
</dbReference>
<organism evidence="4 5">
    <name type="scientific">Coemansia biformis</name>
    <dbReference type="NCBI Taxonomy" id="1286918"/>
    <lineage>
        <taxon>Eukaryota</taxon>
        <taxon>Fungi</taxon>
        <taxon>Fungi incertae sedis</taxon>
        <taxon>Zoopagomycota</taxon>
        <taxon>Kickxellomycotina</taxon>
        <taxon>Kickxellomycetes</taxon>
        <taxon>Kickxellales</taxon>
        <taxon>Kickxellaceae</taxon>
        <taxon>Coemansia</taxon>
    </lineage>
</organism>
<name>A0A9W7YCI1_9FUNG</name>
<evidence type="ECO:0000313" key="4">
    <source>
        <dbReference type="EMBL" id="KAJ1730997.1"/>
    </source>
</evidence>
<dbReference type="EMBL" id="JANBOI010000379">
    <property type="protein sequence ID" value="KAJ1730997.1"/>
    <property type="molecule type" value="Genomic_DNA"/>
</dbReference>
<evidence type="ECO:0000259" key="3">
    <source>
        <dbReference type="Pfam" id="PF00501"/>
    </source>
</evidence>
<dbReference type="PANTHER" id="PTHR43272:SF33">
    <property type="entry name" value="AMP-BINDING DOMAIN-CONTAINING PROTEIN-RELATED"/>
    <property type="match status" value="1"/>
</dbReference>
<dbReference type="OrthoDB" id="1700726at2759"/>
<dbReference type="Pfam" id="PF00501">
    <property type="entry name" value="AMP-binding"/>
    <property type="match status" value="1"/>
</dbReference>
<proteinExistence type="predicted"/>
<keyword evidence="2" id="KW-0067">ATP-binding</keyword>
<comment type="caution">
    <text evidence="4">The sequence shown here is derived from an EMBL/GenBank/DDBJ whole genome shotgun (WGS) entry which is preliminary data.</text>
</comment>
<accession>A0A9W7YCI1</accession>